<evidence type="ECO:0008006" key="3">
    <source>
        <dbReference type="Google" id="ProtNLM"/>
    </source>
</evidence>
<reference evidence="1" key="1">
    <citation type="submission" date="2023-10" db="EMBL/GenBank/DDBJ databases">
        <title>Genome assembly of Pristionchus species.</title>
        <authorList>
            <person name="Yoshida K."/>
            <person name="Sommer R.J."/>
        </authorList>
    </citation>
    <scope>NUCLEOTIDE SEQUENCE</scope>
    <source>
        <strain evidence="1">RS0144</strain>
    </source>
</reference>
<sequence length="123" mass="13234">QEPFSLLAACIGQRTTLEGVMPEEGGETMASRSSHSFVRDYRSEEDGSLFCVGSAVGDHYVRFLVGGAMHASCGSDRPNYDLTHRTKGGTADRRRARERTQFGGGRAGGGRYRNCGSGAIPRC</sequence>
<organism evidence="1 2">
    <name type="scientific">Pristionchus entomophagus</name>
    <dbReference type="NCBI Taxonomy" id="358040"/>
    <lineage>
        <taxon>Eukaryota</taxon>
        <taxon>Metazoa</taxon>
        <taxon>Ecdysozoa</taxon>
        <taxon>Nematoda</taxon>
        <taxon>Chromadorea</taxon>
        <taxon>Rhabditida</taxon>
        <taxon>Rhabditina</taxon>
        <taxon>Diplogasteromorpha</taxon>
        <taxon>Diplogasteroidea</taxon>
        <taxon>Neodiplogasteridae</taxon>
        <taxon>Pristionchus</taxon>
    </lineage>
</organism>
<keyword evidence="2" id="KW-1185">Reference proteome</keyword>
<dbReference type="AlphaFoldDB" id="A0AAV5TSC3"/>
<feature type="non-terminal residue" evidence="1">
    <location>
        <position position="1"/>
    </location>
</feature>
<name>A0AAV5TSC3_9BILA</name>
<proteinExistence type="predicted"/>
<evidence type="ECO:0000313" key="1">
    <source>
        <dbReference type="EMBL" id="GMS97276.1"/>
    </source>
</evidence>
<accession>A0AAV5TSC3</accession>
<dbReference type="EMBL" id="BTSX01000004">
    <property type="protein sequence ID" value="GMS97276.1"/>
    <property type="molecule type" value="Genomic_DNA"/>
</dbReference>
<comment type="caution">
    <text evidence="1">The sequence shown here is derived from an EMBL/GenBank/DDBJ whole genome shotgun (WGS) entry which is preliminary data.</text>
</comment>
<dbReference type="Proteomes" id="UP001432027">
    <property type="component" value="Unassembled WGS sequence"/>
</dbReference>
<protein>
    <recommendedName>
        <fullName evidence="3">Ribosomal protein</fullName>
    </recommendedName>
</protein>
<gene>
    <name evidence="1" type="ORF">PENTCL1PPCAC_19451</name>
</gene>
<evidence type="ECO:0000313" key="2">
    <source>
        <dbReference type="Proteomes" id="UP001432027"/>
    </source>
</evidence>